<feature type="compositionally biased region" description="Low complexity" evidence="1">
    <location>
        <begin position="111"/>
        <end position="121"/>
    </location>
</feature>
<name>A0ABP4W171_9ACTN</name>
<comment type="caution">
    <text evidence="3">The sequence shown here is derived from an EMBL/GenBank/DDBJ whole genome shotgun (WGS) entry which is preliminary data.</text>
</comment>
<protein>
    <recommendedName>
        <fullName evidence="5">Alkaline shock response membrane anchor protein AmaP</fullName>
    </recommendedName>
</protein>
<keyword evidence="4" id="KW-1185">Reference proteome</keyword>
<evidence type="ECO:0000313" key="4">
    <source>
        <dbReference type="Proteomes" id="UP001500655"/>
    </source>
</evidence>
<sequence length="243" mass="25515">MNAGNRALWIVVSLLLIGLGVLGVLAHYGRLPGTDPSLPLLSPDVRDWWNSWDVWATVAAVAVGLILAVLGVMLMRAQLRRRGRADMPDLKMPAERGALATTAPSTPPSTGPAQPLVGAAPTAPPPAPAVPGGAHGGDGGVMGGARSRPVPGTLRVEAGALRHALTADLRHQRGVEGADVRLTGHADDPHLRVWLTIDPNADLTDLRERVVAVVDRFTVTAGRPAMVDEVTVRVPNRAPARVR</sequence>
<keyword evidence="2" id="KW-1133">Transmembrane helix</keyword>
<dbReference type="EMBL" id="BAAALS010000004">
    <property type="protein sequence ID" value="GAA1742351.1"/>
    <property type="molecule type" value="Genomic_DNA"/>
</dbReference>
<organism evidence="3 4">
    <name type="scientific">Luedemannella helvata</name>
    <dbReference type="NCBI Taxonomy" id="349315"/>
    <lineage>
        <taxon>Bacteria</taxon>
        <taxon>Bacillati</taxon>
        <taxon>Actinomycetota</taxon>
        <taxon>Actinomycetes</taxon>
        <taxon>Micromonosporales</taxon>
        <taxon>Micromonosporaceae</taxon>
        <taxon>Luedemannella</taxon>
    </lineage>
</organism>
<feature type="transmembrane region" description="Helical" evidence="2">
    <location>
        <begin position="54"/>
        <end position="74"/>
    </location>
</feature>
<feature type="compositionally biased region" description="Gly residues" evidence="1">
    <location>
        <begin position="133"/>
        <end position="143"/>
    </location>
</feature>
<feature type="transmembrane region" description="Helical" evidence="2">
    <location>
        <begin position="7"/>
        <end position="28"/>
    </location>
</feature>
<gene>
    <name evidence="3" type="ORF">GCM10009681_11400</name>
</gene>
<evidence type="ECO:0000256" key="1">
    <source>
        <dbReference type="SAM" id="MobiDB-lite"/>
    </source>
</evidence>
<keyword evidence="2" id="KW-0812">Transmembrane</keyword>
<feature type="region of interest" description="Disordered" evidence="1">
    <location>
        <begin position="99"/>
        <end position="144"/>
    </location>
</feature>
<keyword evidence="2" id="KW-0472">Membrane</keyword>
<accession>A0ABP4W171</accession>
<evidence type="ECO:0008006" key="5">
    <source>
        <dbReference type="Google" id="ProtNLM"/>
    </source>
</evidence>
<evidence type="ECO:0000313" key="3">
    <source>
        <dbReference type="EMBL" id="GAA1742351.1"/>
    </source>
</evidence>
<dbReference type="Proteomes" id="UP001500655">
    <property type="component" value="Unassembled WGS sequence"/>
</dbReference>
<reference evidence="4" key="1">
    <citation type="journal article" date="2019" name="Int. J. Syst. Evol. Microbiol.">
        <title>The Global Catalogue of Microorganisms (GCM) 10K type strain sequencing project: providing services to taxonomists for standard genome sequencing and annotation.</title>
        <authorList>
            <consortium name="The Broad Institute Genomics Platform"/>
            <consortium name="The Broad Institute Genome Sequencing Center for Infectious Disease"/>
            <person name="Wu L."/>
            <person name="Ma J."/>
        </authorList>
    </citation>
    <scope>NUCLEOTIDE SEQUENCE [LARGE SCALE GENOMIC DNA]</scope>
    <source>
        <strain evidence="4">JCM 13249</strain>
    </source>
</reference>
<evidence type="ECO:0000256" key="2">
    <source>
        <dbReference type="SAM" id="Phobius"/>
    </source>
</evidence>
<dbReference type="RefSeq" id="WP_344077591.1">
    <property type="nucleotide sequence ID" value="NZ_BAAALS010000004.1"/>
</dbReference>
<proteinExistence type="predicted"/>